<dbReference type="InterPro" id="IPR005119">
    <property type="entry name" value="LysR_subst-bd"/>
</dbReference>
<dbReference type="NCBIfam" id="TIGR02036">
    <property type="entry name" value="dsdC"/>
    <property type="match status" value="1"/>
</dbReference>
<reference evidence="6 7" key="1">
    <citation type="submission" date="2016-09" db="EMBL/GenBank/DDBJ databases">
        <title>Photobacterium proteolyticum sp. nov. a protease producing bacterium isolated from ocean sediments of Laizhou Bay.</title>
        <authorList>
            <person name="Li Y."/>
        </authorList>
    </citation>
    <scope>NUCLEOTIDE SEQUENCE [LARGE SCALE GENOMIC DNA]</scope>
    <source>
        <strain evidence="6 7">13-12</strain>
    </source>
</reference>
<keyword evidence="2" id="KW-0805">Transcription regulation</keyword>
<keyword evidence="4" id="KW-0804">Transcription</keyword>
<keyword evidence="3" id="KW-0238">DNA-binding</keyword>
<evidence type="ECO:0000313" key="6">
    <source>
        <dbReference type="EMBL" id="OLQ78889.1"/>
    </source>
</evidence>
<proteinExistence type="inferred from homology"/>
<dbReference type="Gene3D" id="1.10.10.10">
    <property type="entry name" value="Winged helix-like DNA-binding domain superfamily/Winged helix DNA-binding domain"/>
    <property type="match status" value="1"/>
</dbReference>
<dbReference type="PANTHER" id="PTHR30537:SF32">
    <property type="entry name" value="HTH-TYPE TRANSCRIPTIONAL REGULATOR DSDC"/>
    <property type="match status" value="1"/>
</dbReference>
<gene>
    <name evidence="6" type="ORF">BIT28_26615</name>
</gene>
<evidence type="ECO:0000256" key="4">
    <source>
        <dbReference type="ARBA" id="ARBA00023163"/>
    </source>
</evidence>
<accession>A0A1Q9GUS0</accession>
<sequence length="317" mass="36562">MYTNNNNLTKDWAVSSHQLSKLHTFEAAARHQSFSLAAEELSLTPSAISHRINILEEELGFKLFHRYHRKIKLTSEGERVYSSLYSSLRAINQEIGEIKSSELSGKLSIYSRPSIAQCWLVPKLTDFYKKYPLIDLNILTGNEYINFNKYNVDVAIYYDDNNPEGIHYEKLMGESIVAVCSPQYAEDHELTGRVDALANCTLLYDKQAWDYKSEFSEWSFWAKSFGIDWLDDCRKVGFDRSDLSIISAINHGGVAIGRRRLIDKHIESGILVKPFPDLELDCKHDYYAITPYINQSPRVKVFVEWLIEKAREDNVNL</sequence>
<dbReference type="NCBIfam" id="NF007491">
    <property type="entry name" value="PRK10086.1"/>
    <property type="match status" value="1"/>
</dbReference>
<organism evidence="6 7">
    <name type="scientific">Photobacterium proteolyticum</name>
    <dbReference type="NCBI Taxonomy" id="1903952"/>
    <lineage>
        <taxon>Bacteria</taxon>
        <taxon>Pseudomonadati</taxon>
        <taxon>Pseudomonadota</taxon>
        <taxon>Gammaproteobacteria</taxon>
        <taxon>Vibrionales</taxon>
        <taxon>Vibrionaceae</taxon>
        <taxon>Photobacterium</taxon>
    </lineage>
</organism>
<feature type="domain" description="HTH lysR-type" evidence="5">
    <location>
        <begin position="17"/>
        <end position="74"/>
    </location>
</feature>
<keyword evidence="7" id="KW-1185">Reference proteome</keyword>
<keyword evidence="6" id="KW-0808">Transferase</keyword>
<protein>
    <submittedName>
        <fullName evidence="6">Colanic acid biosynthesis glycosyltransferase WcaA</fullName>
    </submittedName>
</protein>
<dbReference type="InterPro" id="IPR000847">
    <property type="entry name" value="LysR_HTH_N"/>
</dbReference>
<dbReference type="STRING" id="1903952.BIT28_26615"/>
<dbReference type="GO" id="GO:0006351">
    <property type="term" value="P:DNA-templated transcription"/>
    <property type="evidence" value="ECO:0007669"/>
    <property type="project" value="TreeGrafter"/>
</dbReference>
<evidence type="ECO:0000259" key="5">
    <source>
        <dbReference type="PROSITE" id="PS50931"/>
    </source>
</evidence>
<comment type="similarity">
    <text evidence="1">Belongs to the LysR transcriptional regulatory family.</text>
</comment>
<dbReference type="SUPFAM" id="SSF53850">
    <property type="entry name" value="Periplasmic binding protein-like II"/>
    <property type="match status" value="1"/>
</dbReference>
<evidence type="ECO:0000256" key="2">
    <source>
        <dbReference type="ARBA" id="ARBA00023015"/>
    </source>
</evidence>
<evidence type="ECO:0000256" key="3">
    <source>
        <dbReference type="ARBA" id="ARBA00023125"/>
    </source>
</evidence>
<dbReference type="Pfam" id="PF03466">
    <property type="entry name" value="LysR_substrate"/>
    <property type="match status" value="1"/>
</dbReference>
<dbReference type="GO" id="GO:0003700">
    <property type="term" value="F:DNA-binding transcription factor activity"/>
    <property type="evidence" value="ECO:0007669"/>
    <property type="project" value="InterPro"/>
</dbReference>
<dbReference type="PANTHER" id="PTHR30537">
    <property type="entry name" value="HTH-TYPE TRANSCRIPTIONAL REGULATOR"/>
    <property type="match status" value="1"/>
</dbReference>
<dbReference type="FunFam" id="1.10.10.10:FF:000038">
    <property type="entry name" value="Glycine cleavage system transcriptional activator"/>
    <property type="match status" value="1"/>
</dbReference>
<dbReference type="Gene3D" id="3.40.190.10">
    <property type="entry name" value="Periplasmic binding protein-like II"/>
    <property type="match status" value="2"/>
</dbReference>
<name>A0A1Q9GUS0_9GAMM</name>
<dbReference type="RefSeq" id="WP_075763026.1">
    <property type="nucleotide sequence ID" value="NZ_MJIL01000053.1"/>
</dbReference>
<dbReference type="Pfam" id="PF00126">
    <property type="entry name" value="HTH_1"/>
    <property type="match status" value="1"/>
</dbReference>
<evidence type="ECO:0000256" key="1">
    <source>
        <dbReference type="ARBA" id="ARBA00009437"/>
    </source>
</evidence>
<evidence type="ECO:0000313" key="7">
    <source>
        <dbReference type="Proteomes" id="UP000186905"/>
    </source>
</evidence>
<dbReference type="AlphaFoldDB" id="A0A1Q9GUS0"/>
<dbReference type="GO" id="GO:0016740">
    <property type="term" value="F:transferase activity"/>
    <property type="evidence" value="ECO:0007669"/>
    <property type="project" value="UniProtKB-KW"/>
</dbReference>
<dbReference type="GO" id="GO:0043565">
    <property type="term" value="F:sequence-specific DNA binding"/>
    <property type="evidence" value="ECO:0007669"/>
    <property type="project" value="TreeGrafter"/>
</dbReference>
<dbReference type="Proteomes" id="UP000186905">
    <property type="component" value="Unassembled WGS sequence"/>
</dbReference>
<dbReference type="PRINTS" id="PR00039">
    <property type="entry name" value="HTHLYSR"/>
</dbReference>
<dbReference type="EMBL" id="MJIL01000053">
    <property type="protein sequence ID" value="OLQ78889.1"/>
    <property type="molecule type" value="Genomic_DNA"/>
</dbReference>
<dbReference type="InterPro" id="IPR036388">
    <property type="entry name" value="WH-like_DNA-bd_sf"/>
</dbReference>
<dbReference type="InterPro" id="IPR058163">
    <property type="entry name" value="LysR-type_TF_proteobact-type"/>
</dbReference>
<dbReference type="InterPro" id="IPR036390">
    <property type="entry name" value="WH_DNA-bd_sf"/>
</dbReference>
<dbReference type="CDD" id="cd08432">
    <property type="entry name" value="PBP2_GcdR_TrpI_HvrB_AmpR_like"/>
    <property type="match status" value="1"/>
</dbReference>
<dbReference type="PROSITE" id="PS50931">
    <property type="entry name" value="HTH_LYSR"/>
    <property type="match status" value="1"/>
</dbReference>
<comment type="caution">
    <text evidence="6">The sequence shown here is derived from an EMBL/GenBank/DDBJ whole genome shotgun (WGS) entry which is preliminary data.</text>
</comment>
<dbReference type="OrthoDB" id="5526340at2"/>
<dbReference type="SUPFAM" id="SSF46785">
    <property type="entry name" value="Winged helix' DNA-binding domain"/>
    <property type="match status" value="1"/>
</dbReference>
<dbReference type="InterPro" id="IPR011781">
    <property type="entry name" value="DsdC"/>
</dbReference>